<feature type="transmembrane region" description="Helical" evidence="12">
    <location>
        <begin position="122"/>
        <end position="145"/>
    </location>
</feature>
<evidence type="ECO:0000313" key="14">
    <source>
        <dbReference type="Proteomes" id="UP000095283"/>
    </source>
</evidence>
<feature type="transmembrane region" description="Helical" evidence="12">
    <location>
        <begin position="81"/>
        <end position="101"/>
    </location>
</feature>
<evidence type="ECO:0000256" key="9">
    <source>
        <dbReference type="ARBA" id="ARBA00023224"/>
    </source>
</evidence>
<reference evidence="15" key="1">
    <citation type="submission" date="2016-11" db="UniProtKB">
        <authorList>
            <consortium name="WormBaseParasite"/>
        </authorList>
    </citation>
    <scope>IDENTIFICATION</scope>
</reference>
<dbReference type="PANTHER" id="PTHR24248">
    <property type="entry name" value="ADRENERGIC RECEPTOR-RELATED G-PROTEIN COUPLED RECEPTOR"/>
    <property type="match status" value="1"/>
</dbReference>
<dbReference type="InterPro" id="IPR017452">
    <property type="entry name" value="GPCR_Rhodpsn_7TM"/>
</dbReference>
<feature type="transmembrane region" description="Helical" evidence="12">
    <location>
        <begin position="42"/>
        <end position="61"/>
    </location>
</feature>
<evidence type="ECO:0000256" key="6">
    <source>
        <dbReference type="ARBA" id="ARBA00023136"/>
    </source>
</evidence>
<keyword evidence="3 10" id="KW-0812">Transmembrane</keyword>
<keyword evidence="14" id="KW-1185">Reference proteome</keyword>
<dbReference type="SUPFAM" id="SSF81321">
    <property type="entry name" value="Family A G protein-coupled receptor-like"/>
    <property type="match status" value="1"/>
</dbReference>
<feature type="region of interest" description="Disordered" evidence="11">
    <location>
        <begin position="607"/>
        <end position="627"/>
    </location>
</feature>
<feature type="compositionally biased region" description="Basic residues" evidence="11">
    <location>
        <begin position="614"/>
        <end position="625"/>
    </location>
</feature>
<evidence type="ECO:0000256" key="7">
    <source>
        <dbReference type="ARBA" id="ARBA00023170"/>
    </source>
</evidence>
<keyword evidence="9 10" id="KW-0807">Transducer</keyword>
<protein>
    <submittedName>
        <fullName evidence="15">G_PROTEIN_RECEP_F1_2 domain-containing protein</fullName>
    </submittedName>
</protein>
<evidence type="ECO:0000256" key="11">
    <source>
        <dbReference type="SAM" id="MobiDB-lite"/>
    </source>
</evidence>
<evidence type="ECO:0000259" key="13">
    <source>
        <dbReference type="PROSITE" id="PS50262"/>
    </source>
</evidence>
<dbReference type="AlphaFoldDB" id="A0A1I7WY09"/>
<comment type="similarity">
    <text evidence="10">Belongs to the G-protein coupled receptor 1 family.</text>
</comment>
<accession>A0A1I7WY09</accession>
<evidence type="ECO:0000256" key="1">
    <source>
        <dbReference type="ARBA" id="ARBA00004651"/>
    </source>
</evidence>
<keyword evidence="2" id="KW-1003">Cell membrane</keyword>
<dbReference type="PROSITE" id="PS50262">
    <property type="entry name" value="G_PROTEIN_RECEP_F1_2"/>
    <property type="match status" value="1"/>
</dbReference>
<keyword evidence="8" id="KW-0325">Glycoprotein</keyword>
<keyword evidence="5 10" id="KW-0297">G-protein coupled receptor</keyword>
<dbReference type="CDD" id="cd09631">
    <property type="entry name" value="DOMON_DOH"/>
    <property type="match status" value="1"/>
</dbReference>
<dbReference type="GO" id="GO:0004930">
    <property type="term" value="F:G protein-coupled receptor activity"/>
    <property type="evidence" value="ECO:0007669"/>
    <property type="project" value="UniProtKB-KW"/>
</dbReference>
<feature type="transmembrane region" description="Helical" evidence="12">
    <location>
        <begin position="223"/>
        <end position="242"/>
    </location>
</feature>
<feature type="transmembrane region" description="Helical" evidence="12">
    <location>
        <begin position="6"/>
        <end position="30"/>
    </location>
</feature>
<feature type="domain" description="G-protein coupled receptors family 1 profile" evidence="13">
    <location>
        <begin position="21"/>
        <end position="133"/>
    </location>
</feature>
<comment type="subcellular location">
    <subcellularLocation>
        <location evidence="1">Cell membrane</location>
        <topology evidence="1">Multi-pass membrane protein</topology>
    </subcellularLocation>
</comment>
<sequence>MDTNFILLILFSLLIILALFGNLLVCAAILWDRSLRRQPENLFLVSLAVSDLLVSILVMVFAAGNDLLGYWPFGQAYCQFWVSFDITCSTASIINLCAISLDRYWHISRPMVYVRYCNRRRIYYAIIVVWLFSGVIGAAPLGFGFGSKVTPNKLVKFSSSIKKFIIMFLNCLIYYFHNVTGLPVTAATLKGDTLLQSPERCCQSRRESSPSPCRLQRDRKPSLSQCVIWIVLFKYAVTWLGYANSAANPLIYSIFNRDFRRAFKKILINIFHCWDRQDLNKSMSCCVQHGHKIALSKILLVILWSGPFQMEISTSISESGLDVILVQLSGNQVQIVDASVQGYRPPIVDAENSVTTKSVSYRDQTLRAEFSRRIMPDSPKDKILNGCNTWNFITSPGTINNGQYEKHINTPKQMQVREIRKKGTEIPDYTVFSRSATTQRGNTYGYSPNTATTPRPQPYTGTSYSYHPSTPATTNYNREPIFFNTTPQNLINQNVNYRGSSNNYISSNKQIYRDQQIYGKQFGQNYGNSASGLSYPTPSSAQVYYNGQILPQNYIVPFENVEQPYGENRQGTQRQYYEAQQPPQQYYNNQIPTMRYRSFPQFQNNDYYSQQDWRKKRSTKNRTKRQNAYQPTDNIYGYNYNSDAPSDSLSLVRNPNYQFLSDQLAAEYERTYSDVIRQFDQNVGSIMSPNSTNRLFDSTQNFQKNVYTNNDYIKNNLQKEQEMISQSTPAALYQSVSDIKKTRLLDSRGRLPLQSDDQERMRINNNNYNNDIQPGPDPQMNGGYTPTPTYQSTFDLKQTRLRNPSNQSTFKNRQFDYSSDTYSNYRGNTNSFFEPTNNQSTMYYPYSVFRTFINDHLDTNSNQAQFDYSNLQTNNIRGTLQGSAFAYTEFLDPCSLPDPYWCSDYVNIYLNSSVEYNYIYREKIRWSVHLLTKFFMRKRQELLLRCRRLRDHLLYSEGEIQVTIPLNHTLTMLRDIPSKPPWELW</sequence>
<dbReference type="Gene3D" id="1.20.1070.10">
    <property type="entry name" value="Rhodopsin 7-helix transmembrane proteins"/>
    <property type="match status" value="1"/>
</dbReference>
<keyword evidence="4 12" id="KW-1133">Transmembrane helix</keyword>
<evidence type="ECO:0000256" key="3">
    <source>
        <dbReference type="ARBA" id="ARBA00022692"/>
    </source>
</evidence>
<name>A0A1I7WY09_HETBA</name>
<evidence type="ECO:0000256" key="5">
    <source>
        <dbReference type="ARBA" id="ARBA00023040"/>
    </source>
</evidence>
<dbReference type="InterPro" id="IPR045266">
    <property type="entry name" value="DOH_DOMON"/>
</dbReference>
<dbReference type="Pfam" id="PF00001">
    <property type="entry name" value="7tm_1"/>
    <property type="match status" value="1"/>
</dbReference>
<evidence type="ECO:0000313" key="15">
    <source>
        <dbReference type="WBParaSite" id="Hba_10077"/>
    </source>
</evidence>
<feature type="region of interest" description="Disordered" evidence="11">
    <location>
        <begin position="767"/>
        <end position="788"/>
    </location>
</feature>
<evidence type="ECO:0000256" key="2">
    <source>
        <dbReference type="ARBA" id="ARBA00022475"/>
    </source>
</evidence>
<evidence type="ECO:0000256" key="4">
    <source>
        <dbReference type="ARBA" id="ARBA00022989"/>
    </source>
</evidence>
<evidence type="ECO:0000256" key="12">
    <source>
        <dbReference type="SAM" id="Phobius"/>
    </source>
</evidence>
<evidence type="ECO:0000256" key="10">
    <source>
        <dbReference type="RuleBase" id="RU000688"/>
    </source>
</evidence>
<dbReference type="InterPro" id="IPR000276">
    <property type="entry name" value="GPCR_Rhodpsn"/>
</dbReference>
<proteinExistence type="inferred from homology"/>
<feature type="transmembrane region" description="Helical" evidence="12">
    <location>
        <begin position="165"/>
        <end position="189"/>
    </location>
</feature>
<dbReference type="PROSITE" id="PS00237">
    <property type="entry name" value="G_PROTEIN_RECEP_F1_1"/>
    <property type="match status" value="1"/>
</dbReference>
<dbReference type="PRINTS" id="PR00237">
    <property type="entry name" value="GPCRRHODOPSN"/>
</dbReference>
<organism evidence="14 15">
    <name type="scientific">Heterorhabditis bacteriophora</name>
    <name type="common">Entomopathogenic nematode worm</name>
    <dbReference type="NCBI Taxonomy" id="37862"/>
    <lineage>
        <taxon>Eukaryota</taxon>
        <taxon>Metazoa</taxon>
        <taxon>Ecdysozoa</taxon>
        <taxon>Nematoda</taxon>
        <taxon>Chromadorea</taxon>
        <taxon>Rhabditida</taxon>
        <taxon>Rhabditina</taxon>
        <taxon>Rhabditomorpha</taxon>
        <taxon>Strongyloidea</taxon>
        <taxon>Heterorhabditidae</taxon>
        <taxon>Heterorhabditis</taxon>
    </lineage>
</organism>
<dbReference type="PANTHER" id="PTHR24248:SF174">
    <property type="entry name" value="TYRAMINE_OCTOPAMINE RECEPTOR"/>
    <property type="match status" value="1"/>
</dbReference>
<dbReference type="WBParaSite" id="Hba_10077">
    <property type="protein sequence ID" value="Hba_10077"/>
    <property type="gene ID" value="Hba_10077"/>
</dbReference>
<evidence type="ECO:0000256" key="8">
    <source>
        <dbReference type="ARBA" id="ARBA00023180"/>
    </source>
</evidence>
<dbReference type="GO" id="GO:0005886">
    <property type="term" value="C:plasma membrane"/>
    <property type="evidence" value="ECO:0007669"/>
    <property type="project" value="UniProtKB-SubCell"/>
</dbReference>
<keyword evidence="7 10" id="KW-0675">Receptor</keyword>
<dbReference type="Proteomes" id="UP000095283">
    <property type="component" value="Unplaced"/>
</dbReference>
<keyword evidence="6 12" id="KW-0472">Membrane</keyword>